<dbReference type="Pfam" id="PF13279">
    <property type="entry name" value="4HBT_2"/>
    <property type="match status" value="1"/>
</dbReference>
<proteinExistence type="inferred from homology"/>
<dbReference type="PANTHER" id="PTHR31793">
    <property type="entry name" value="4-HYDROXYBENZOYL-COA THIOESTERASE FAMILY MEMBER"/>
    <property type="match status" value="1"/>
</dbReference>
<evidence type="ECO:0000256" key="1">
    <source>
        <dbReference type="ARBA" id="ARBA00005953"/>
    </source>
</evidence>
<reference evidence="3" key="1">
    <citation type="submission" date="2021-01" db="EMBL/GenBank/DDBJ databases">
        <title>Diatom-associated Roseobacters Show Island Model of Population Structure.</title>
        <authorList>
            <person name="Qu L."/>
            <person name="Feng X."/>
            <person name="Chen Y."/>
            <person name="Li L."/>
            <person name="Wang X."/>
            <person name="Hu Z."/>
            <person name="Wang H."/>
            <person name="Luo H."/>
        </authorList>
    </citation>
    <scope>NUCLEOTIDE SEQUENCE</scope>
    <source>
        <strain evidence="3">SM26-45</strain>
    </source>
</reference>
<dbReference type="AlphaFoldDB" id="A0A9Q2NJV4"/>
<evidence type="ECO:0000313" key="4">
    <source>
        <dbReference type="Proteomes" id="UP000809337"/>
    </source>
</evidence>
<gene>
    <name evidence="3" type="ORF">JQX14_15305</name>
</gene>
<comment type="similarity">
    <text evidence="1">Belongs to the 4-hydroxybenzoyl-CoA thioesterase family.</text>
</comment>
<dbReference type="SUPFAM" id="SSF54637">
    <property type="entry name" value="Thioesterase/thiol ester dehydrase-isomerase"/>
    <property type="match status" value="1"/>
</dbReference>
<dbReference type="InterPro" id="IPR029069">
    <property type="entry name" value="HotDog_dom_sf"/>
</dbReference>
<protein>
    <submittedName>
        <fullName evidence="3">Acyl-CoA thioesterase</fullName>
    </submittedName>
</protein>
<name>A0A9Q2NJV4_9RHOB</name>
<accession>A0A9Q2NJV4</accession>
<dbReference type="EMBL" id="JAFBWN010000010">
    <property type="protein sequence ID" value="MBM2355919.1"/>
    <property type="molecule type" value="Genomic_DNA"/>
</dbReference>
<sequence length="172" mass="19585">MRGLQAPAHRFTHRQMDIAYHTPLSAQQQTSLGISPAAPLAVADRVHHDDLDTLNHVNNTRYFVWFERLRIRHMRMYGIGKLNDPDSPRIVIRSGEVRFVEEIRAGTDYVVTTTCSALRTTSMTLDQAIWAEGRKRATFSCVMVLLTQDGAERMPIPQDIRQRLIADGARET</sequence>
<evidence type="ECO:0000256" key="2">
    <source>
        <dbReference type="ARBA" id="ARBA00022801"/>
    </source>
</evidence>
<dbReference type="InterPro" id="IPR050563">
    <property type="entry name" value="4-hydroxybenzoyl-CoA_TE"/>
</dbReference>
<dbReference type="Proteomes" id="UP000809337">
    <property type="component" value="Unassembled WGS sequence"/>
</dbReference>
<keyword evidence="2" id="KW-0378">Hydrolase</keyword>
<dbReference type="Gene3D" id="3.10.129.10">
    <property type="entry name" value="Hotdog Thioesterase"/>
    <property type="match status" value="1"/>
</dbReference>
<dbReference type="CDD" id="cd00586">
    <property type="entry name" value="4HBT"/>
    <property type="match status" value="1"/>
</dbReference>
<dbReference type="PANTHER" id="PTHR31793:SF27">
    <property type="entry name" value="NOVEL THIOESTERASE SUPERFAMILY DOMAIN AND SAPOSIN A-TYPE DOMAIN CONTAINING PROTEIN (0610012H03RIK)"/>
    <property type="match status" value="1"/>
</dbReference>
<comment type="caution">
    <text evidence="3">The sequence shown here is derived from an EMBL/GenBank/DDBJ whole genome shotgun (WGS) entry which is preliminary data.</text>
</comment>
<dbReference type="GO" id="GO:0047617">
    <property type="term" value="F:fatty acyl-CoA hydrolase activity"/>
    <property type="evidence" value="ECO:0007669"/>
    <property type="project" value="TreeGrafter"/>
</dbReference>
<organism evidence="3 4">
    <name type="scientific">Pseudosulfitobacter pseudonitzschiae</name>
    <dbReference type="NCBI Taxonomy" id="1402135"/>
    <lineage>
        <taxon>Bacteria</taxon>
        <taxon>Pseudomonadati</taxon>
        <taxon>Pseudomonadota</taxon>
        <taxon>Alphaproteobacteria</taxon>
        <taxon>Rhodobacterales</taxon>
        <taxon>Roseobacteraceae</taxon>
        <taxon>Pseudosulfitobacter</taxon>
    </lineage>
</organism>
<evidence type="ECO:0000313" key="3">
    <source>
        <dbReference type="EMBL" id="MBM2355919.1"/>
    </source>
</evidence>